<dbReference type="GO" id="GO:0016197">
    <property type="term" value="P:endosomal transport"/>
    <property type="evidence" value="ECO:0000318"/>
    <property type="project" value="GO_Central"/>
</dbReference>
<dbReference type="GO" id="GO:0005794">
    <property type="term" value="C:Golgi apparatus"/>
    <property type="evidence" value="ECO:0000318"/>
    <property type="project" value="GO_Central"/>
</dbReference>
<evidence type="ECO:0000259" key="2">
    <source>
        <dbReference type="Pfam" id="PF09758"/>
    </source>
</evidence>
<accession>D8SZR0</accession>
<dbReference type="GO" id="GO:0007034">
    <property type="term" value="P:vacuolar transport"/>
    <property type="evidence" value="ECO:0000318"/>
    <property type="project" value="GO_Central"/>
</dbReference>
<dbReference type="AlphaFoldDB" id="D8SZR0"/>
<dbReference type="GO" id="GO:1901096">
    <property type="term" value="P:regulation of autophagosome maturation"/>
    <property type="evidence" value="ECO:0000318"/>
    <property type="project" value="GO_Central"/>
</dbReference>
<feature type="domain" description="FPL" evidence="2">
    <location>
        <begin position="61"/>
        <end position="219"/>
    </location>
</feature>
<dbReference type="PANTHER" id="PTHR21481">
    <property type="entry name" value="PROTEIN CLEC16A"/>
    <property type="match status" value="1"/>
</dbReference>
<dbReference type="Gramene" id="EFJ10066">
    <property type="protein sequence ID" value="EFJ10066"/>
    <property type="gene ID" value="SELMODRAFT_447469"/>
</dbReference>
<dbReference type="InterPro" id="IPR039272">
    <property type="entry name" value="CLEC16A/TT9"/>
</dbReference>
<evidence type="ECO:0000313" key="4">
    <source>
        <dbReference type="Proteomes" id="UP000001514"/>
    </source>
</evidence>
<dbReference type="PANTHER" id="PTHR21481:SF0">
    <property type="entry name" value="PROTEIN CLEC16A"/>
    <property type="match status" value="1"/>
</dbReference>
<gene>
    <name evidence="3" type="ORF">SELMODRAFT_447469</name>
</gene>
<sequence length="809" mass="90582">MPADCGSAAASVQRECPVRGRAVAAVGSGLAVGRRRCYDVAVEAAGEILARRAQDSVVEILRSMAELMIWGDQRDASIFEYFMEKQVMVLFLQILELSSNTTAVVVQLLQTINIMVQNIRKEWALLFAVGVADYIFSNGYLNHFITYPYDFRDEELLAYYISFLRTTSTKLDQTTISFFITTENDNVVSFPLYTEGIKFFRHEESMVRIAVRTLTLNIYHVNDDSVRKFVSSDKAVGYIADIVGFLKEKSFSLHALMADAERNHEPLQSKSRLEGCIAETEEILDYCNDIVSAGIPGLARAMTDNLMHVFVLPLLCSLASENALSALYLLARVLCLIRHKPLANGVAAALVCESFLDSSLPEQERRPLSASGLARENGVSSLCPMELVLSHVISDSDRVIVASVTFLLALLHNEVDDAILEVLGLLPRLKQHKRRLLQALMGSNSDEELFGDEDTLDVCDYSTLAVESEKTVDGKRLRGTNFCRATRNDRNAKCNSFVRMQEAVVKKLLELLCRRPPPCIEALWQCGALLRQIFPYHQENSVHSSRIAMIRTARIEAKEAVLKELDDCWCDAIPFVVVEVWQKSRKALEGSYYRDDSTTLLIQAQRKNLDGQNRFSSSVVADRMQEAIQVFVALHQLLHLLIGESVPEALPLDMSYSGEYVAKVGTEVDLSSVDALPCRIAFERGKERDMYLVPTVSFTAGWLVLADGVSPKGVIRVIAPLAGCLPEIDEEHKRWLHLRIRPPQWPHRKQTKPPSRTKRVDGRWTLAFADPQSCEKARDAVVVAMTAQKNAVLELLKPLLEEEDQAVPI</sequence>
<name>D8SZR0_SELML</name>
<dbReference type="InterPro" id="IPR019155">
    <property type="entry name" value="CLEC16A/TT9_N"/>
</dbReference>
<evidence type="ECO:0000313" key="3">
    <source>
        <dbReference type="EMBL" id="EFJ10066.1"/>
    </source>
</evidence>
<reference evidence="3 4" key="1">
    <citation type="journal article" date="2011" name="Science">
        <title>The Selaginella genome identifies genetic changes associated with the evolution of vascular plants.</title>
        <authorList>
            <person name="Banks J.A."/>
            <person name="Nishiyama T."/>
            <person name="Hasebe M."/>
            <person name="Bowman J.L."/>
            <person name="Gribskov M."/>
            <person name="dePamphilis C."/>
            <person name="Albert V.A."/>
            <person name="Aono N."/>
            <person name="Aoyama T."/>
            <person name="Ambrose B.A."/>
            <person name="Ashton N.W."/>
            <person name="Axtell M.J."/>
            <person name="Barker E."/>
            <person name="Barker M.S."/>
            <person name="Bennetzen J.L."/>
            <person name="Bonawitz N.D."/>
            <person name="Chapple C."/>
            <person name="Cheng C."/>
            <person name="Correa L.G."/>
            <person name="Dacre M."/>
            <person name="DeBarry J."/>
            <person name="Dreyer I."/>
            <person name="Elias M."/>
            <person name="Engstrom E.M."/>
            <person name="Estelle M."/>
            <person name="Feng L."/>
            <person name="Finet C."/>
            <person name="Floyd S.K."/>
            <person name="Frommer W.B."/>
            <person name="Fujita T."/>
            <person name="Gramzow L."/>
            <person name="Gutensohn M."/>
            <person name="Harholt J."/>
            <person name="Hattori M."/>
            <person name="Heyl A."/>
            <person name="Hirai T."/>
            <person name="Hiwatashi Y."/>
            <person name="Ishikawa M."/>
            <person name="Iwata M."/>
            <person name="Karol K.G."/>
            <person name="Koehler B."/>
            <person name="Kolukisaoglu U."/>
            <person name="Kubo M."/>
            <person name="Kurata T."/>
            <person name="Lalonde S."/>
            <person name="Li K."/>
            <person name="Li Y."/>
            <person name="Litt A."/>
            <person name="Lyons E."/>
            <person name="Manning G."/>
            <person name="Maruyama T."/>
            <person name="Michael T.P."/>
            <person name="Mikami K."/>
            <person name="Miyazaki S."/>
            <person name="Morinaga S."/>
            <person name="Murata T."/>
            <person name="Mueller-Roeber B."/>
            <person name="Nelson D.R."/>
            <person name="Obara M."/>
            <person name="Oguri Y."/>
            <person name="Olmstead R.G."/>
            <person name="Onodera N."/>
            <person name="Petersen B.L."/>
            <person name="Pils B."/>
            <person name="Prigge M."/>
            <person name="Rensing S.A."/>
            <person name="Riano-Pachon D.M."/>
            <person name="Roberts A.W."/>
            <person name="Sato Y."/>
            <person name="Scheller H.V."/>
            <person name="Schulz B."/>
            <person name="Schulz C."/>
            <person name="Shakirov E.V."/>
            <person name="Shibagaki N."/>
            <person name="Shinohara N."/>
            <person name="Shippen D.E."/>
            <person name="Soerensen I."/>
            <person name="Sotooka R."/>
            <person name="Sugimoto N."/>
            <person name="Sugita M."/>
            <person name="Sumikawa N."/>
            <person name="Tanurdzic M."/>
            <person name="Theissen G."/>
            <person name="Ulvskov P."/>
            <person name="Wakazuki S."/>
            <person name="Weng J.K."/>
            <person name="Willats W.W."/>
            <person name="Wipf D."/>
            <person name="Wolf P.G."/>
            <person name="Yang L."/>
            <person name="Zimmer A.D."/>
            <person name="Zhu Q."/>
            <person name="Mitros T."/>
            <person name="Hellsten U."/>
            <person name="Loque D."/>
            <person name="Otillar R."/>
            <person name="Salamov A."/>
            <person name="Schmutz J."/>
            <person name="Shapiro H."/>
            <person name="Lindquist E."/>
            <person name="Lucas S."/>
            <person name="Rokhsar D."/>
            <person name="Grigoriev I.V."/>
        </authorList>
    </citation>
    <scope>NUCLEOTIDE SEQUENCE [LARGE SCALE GENOMIC DNA]</scope>
</reference>
<dbReference type="eggNOG" id="KOG2219">
    <property type="taxonomic scope" value="Eukaryota"/>
</dbReference>
<dbReference type="KEGG" id="smo:SELMODRAFT_447469"/>
<dbReference type="InParanoid" id="D8SZR0"/>
<evidence type="ECO:0000256" key="1">
    <source>
        <dbReference type="ARBA" id="ARBA00023006"/>
    </source>
</evidence>
<keyword evidence="1" id="KW-0072">Autophagy</keyword>
<dbReference type="EMBL" id="GL377656">
    <property type="protein sequence ID" value="EFJ10066.1"/>
    <property type="molecule type" value="Genomic_DNA"/>
</dbReference>
<keyword evidence="4" id="KW-1185">Reference proteome</keyword>
<dbReference type="FunCoup" id="D8SZR0">
    <property type="interactions" value="2402"/>
</dbReference>
<dbReference type="STRING" id="88036.D8SZR0"/>
<dbReference type="HOGENOM" id="CLU_017600_0_0_1"/>
<dbReference type="Proteomes" id="UP000001514">
    <property type="component" value="Unassembled WGS sequence"/>
</dbReference>
<dbReference type="OMA" id="PLVHRHQ"/>
<dbReference type="GO" id="GO:0006914">
    <property type="term" value="P:autophagy"/>
    <property type="evidence" value="ECO:0007669"/>
    <property type="project" value="UniProtKB-KW"/>
</dbReference>
<proteinExistence type="predicted"/>
<protein>
    <recommendedName>
        <fullName evidence="2">FPL domain-containing protein</fullName>
    </recommendedName>
</protein>
<dbReference type="Pfam" id="PF09758">
    <property type="entry name" value="FPL"/>
    <property type="match status" value="1"/>
</dbReference>
<organism evidence="4">
    <name type="scientific">Selaginella moellendorffii</name>
    <name type="common">Spikemoss</name>
    <dbReference type="NCBI Taxonomy" id="88036"/>
    <lineage>
        <taxon>Eukaryota</taxon>
        <taxon>Viridiplantae</taxon>
        <taxon>Streptophyta</taxon>
        <taxon>Embryophyta</taxon>
        <taxon>Tracheophyta</taxon>
        <taxon>Lycopodiopsida</taxon>
        <taxon>Selaginellales</taxon>
        <taxon>Selaginellaceae</taxon>
        <taxon>Selaginella</taxon>
    </lineage>
</organism>